<comment type="caution">
    <text evidence="1">The sequence shown here is derived from an EMBL/GenBank/DDBJ whole genome shotgun (WGS) entry which is preliminary data.</text>
</comment>
<evidence type="ECO:0000313" key="1">
    <source>
        <dbReference type="EMBL" id="MBE7696277.1"/>
    </source>
</evidence>
<reference evidence="1 2" key="1">
    <citation type="journal article" date="2020" name="Int. J. Syst. Evol. Microbiol.">
        <title>Tenacibaculum piscium sp. nov., isolated from skin ulcers of sea-farmed fish, and description of Tenacibaculum finnmarkense sp. nov. with subdivision into genomovars finnmarkense and ulcerans.</title>
        <authorList>
            <person name="Olsen A.B."/>
            <person name="Spilsberg B."/>
            <person name="Nilsen H.K."/>
            <person name="Lagesen K."/>
            <person name="Gulla S."/>
            <person name="Avendano-Herrera R."/>
            <person name="Irgang R."/>
            <person name="Duchaud E."/>
            <person name="Colquhoun D.J."/>
        </authorList>
    </citation>
    <scope>NUCLEOTIDE SEQUENCE [LARGE SCALE GENOMIC DNA]</scope>
    <source>
        <strain evidence="1 2">TNO037</strain>
    </source>
</reference>
<dbReference type="PROSITE" id="PS51257">
    <property type="entry name" value="PROKAR_LIPOPROTEIN"/>
    <property type="match status" value="1"/>
</dbReference>
<dbReference type="EMBL" id="WXXV01000046">
    <property type="protein sequence ID" value="MBE7696277.1"/>
    <property type="molecule type" value="Genomic_DNA"/>
</dbReference>
<dbReference type="AlphaFoldDB" id="A0AAP1WHD1"/>
<name>A0AAP1WHD1_9FLAO</name>
<dbReference type="RefSeq" id="WP_101916016.1">
    <property type="nucleotide sequence ID" value="NZ_JAFMUB010000102.1"/>
</dbReference>
<protein>
    <recommendedName>
        <fullName evidence="3">Lipoprotein</fullName>
    </recommendedName>
</protein>
<evidence type="ECO:0008006" key="3">
    <source>
        <dbReference type="Google" id="ProtNLM"/>
    </source>
</evidence>
<accession>A0AAP1WHD1</accession>
<evidence type="ECO:0000313" key="2">
    <source>
        <dbReference type="Proteomes" id="UP000806077"/>
    </source>
</evidence>
<organism evidence="1 2">
    <name type="scientific">Tenacibaculum finnmarkense genomovar finnmarkense</name>
    <dbReference type="NCBI Taxonomy" id="1458503"/>
    <lineage>
        <taxon>Bacteria</taxon>
        <taxon>Pseudomonadati</taxon>
        <taxon>Bacteroidota</taxon>
        <taxon>Flavobacteriia</taxon>
        <taxon>Flavobacteriales</taxon>
        <taxon>Flavobacteriaceae</taxon>
        <taxon>Tenacibaculum</taxon>
        <taxon>Tenacibaculum finnmarkense</taxon>
    </lineage>
</organism>
<gene>
    <name evidence="1" type="ORF">F7645_12720</name>
</gene>
<keyword evidence="2" id="KW-1185">Reference proteome</keyword>
<dbReference type="Proteomes" id="UP000806077">
    <property type="component" value="Unassembled WGS sequence"/>
</dbReference>
<proteinExistence type="predicted"/>
<sequence>MENAKKIIIILILVLFSCKSNQEFKHLKDNLYLNKDEQIFMKLSNKNVRNPSQESKWKDTVYRQYFYFKYDSMINLKQIIDIETFRTIIPDEKYIDKKYIYSSKFYKSGRRMHTIEKIYE</sequence>